<gene>
    <name evidence="1" type="ORF">QFC22_003961</name>
</gene>
<proteinExistence type="predicted"/>
<sequence>MLGDDTIAEEDGDLAASAAKASKPPALVRNPSIEEESLLAPPRTASLTPTMLREAQKRMAREENHAIPATPDEETPHNPPAPQPSTASSTKQTRKIRPTRRGSAHSLHQTGPSSSSHSNTARTGPSPMKKGQYGDNRKGNGGLTSSTPSTQGKSGGAELGGLSHLPVSTDNLLLHLHTDPRSSHITLSSTAAGGAKVLPSAQVNPSLLVAGGSHPTGKSRSRTLSASATKGKEKAINSVSPSTSLPVSRLPSRERDGSASSIGSTKPSNSRLDVALPSTVVASPSEMLESDHIAPKEFAEAVASPGKSSTRSTRYFGNSDEGTSSSEMSRATSSLEGSSANVTPTEDWPSHVSPASTPVSGTFSRSGDSLSDLIDGGLAGTPKDSAGFGLPGDTNDTTSHSSPSSPRTNRFVASNPPLAGGTIPAPLQTPDSGLVPVTLSDSTPVKLETLVPGDVADKIEKTENEAEKKAILQSLATTTAGLLSEVQQPQSASLGLGFTNVDLSSANTTSPPPERDGTGSSEHPPANEPIDDGSCINEFGNMLNDAMRSTKRRPSSASSTGSVGSGERKGPTLIGTAGSLHGSAGHSPTLAGPEGNVHGALAGKFPSTEMSQRSKENMRSASDWNQFIHAYKSGRWDPNRIPHPPRSSRDPSPAGLPTSQSTRSSPGLSRVLPYPIAEGMSNLNLETEGGTFGIASYLTNRSTSRPEVTSVHKSAQQPAIKGLDVHRNSDASAASAPSSHNAKSQTSPAVSNLRRFEEPQPRRSTVADASQRDFSMYLPAIEPSTEEKRPAPLSSKPRLRQGPGQILLNSGAATMRLAASNYSDSDFSPLSIPSPERELLDPLASTLNSHQQPSPRNKERQGSSSSDTTPQSNKPRSHLSATTSWRGESSSRYEPPLYTIAASPVASPAAHPDQRQEPEPSLSAAASSIMSSPRSPKTGKPRRSSGGIVGTTRIPPASAPIEWNNPTQDIAPTDYFGSATAGVQPTPRSTRHSSFRSSRTSSSQTVTGQRSQTESPVEAESTPIPETESRSRRTSNGDKPRLMAHSSHGATTSSDLTTKALFTSHEAPAALPSSDHPERPTNVMSGSEEEEDFYQRGFLAPPMSHQEELRRRALYGFRILHTAPDVNFDRIAHLAKLVFSSKIVLISLVDENENWNKVEIGLGAHHMPRVNTFCGHSILAKNDEPLVVLDSKQDWRFAGNPYVIGPPYIRFYAGAPLRTTEGFNVGSLCIIDTEPRSEFPPRSRMALKEFAAIVVREMELWRDKTRLKARDRIQTSMEQFTRECLELDNTAETNPANAQAKMNRVYERASKLVQKTLEVDGALVLDLATFEAVERMQEDGSTVTEYQADPFSLVPTSGDEEEDVSVPEQHAAFTQLPPWTILGASETPPQNLPNRTKAGTVSEHAKFSDFLRNHQEGRIFEHVVPTWIRHMLPSRLQYAMGPYNSICRCKS</sequence>
<evidence type="ECO:0000313" key="1">
    <source>
        <dbReference type="EMBL" id="KAJ9118740.1"/>
    </source>
</evidence>
<comment type="caution">
    <text evidence="1">The sequence shown here is derived from an EMBL/GenBank/DDBJ whole genome shotgun (WGS) entry which is preliminary data.</text>
</comment>
<name>A0ACC2X5T0_9TREE</name>
<protein>
    <submittedName>
        <fullName evidence="1">Uncharacterized protein</fullName>
    </submittedName>
</protein>
<dbReference type="EMBL" id="JASBWU010000010">
    <property type="protein sequence ID" value="KAJ9118740.1"/>
    <property type="molecule type" value="Genomic_DNA"/>
</dbReference>
<evidence type="ECO:0000313" key="2">
    <source>
        <dbReference type="Proteomes" id="UP001243375"/>
    </source>
</evidence>
<accession>A0ACC2X5T0</accession>
<dbReference type="Proteomes" id="UP001243375">
    <property type="component" value="Unassembled WGS sequence"/>
</dbReference>
<organism evidence="1 2">
    <name type="scientific">Naganishia vaughanmartiniae</name>
    <dbReference type="NCBI Taxonomy" id="1424756"/>
    <lineage>
        <taxon>Eukaryota</taxon>
        <taxon>Fungi</taxon>
        <taxon>Dikarya</taxon>
        <taxon>Basidiomycota</taxon>
        <taxon>Agaricomycotina</taxon>
        <taxon>Tremellomycetes</taxon>
        <taxon>Filobasidiales</taxon>
        <taxon>Filobasidiaceae</taxon>
        <taxon>Naganishia</taxon>
    </lineage>
</organism>
<keyword evidence="2" id="KW-1185">Reference proteome</keyword>
<reference evidence="1" key="1">
    <citation type="submission" date="2023-04" db="EMBL/GenBank/DDBJ databases">
        <title>Draft Genome sequencing of Naganishia species isolated from polar environments using Oxford Nanopore Technology.</title>
        <authorList>
            <person name="Leo P."/>
            <person name="Venkateswaran K."/>
        </authorList>
    </citation>
    <scope>NUCLEOTIDE SEQUENCE</scope>
    <source>
        <strain evidence="1">MNA-CCFEE 5425</strain>
    </source>
</reference>